<evidence type="ECO:0000313" key="9">
    <source>
        <dbReference type="Proteomes" id="UP000235965"/>
    </source>
</evidence>
<evidence type="ECO:0000256" key="6">
    <source>
        <dbReference type="SAM" id="SignalP"/>
    </source>
</evidence>
<dbReference type="InParanoid" id="A0A2J7QGA8"/>
<feature type="signal peptide" evidence="6">
    <location>
        <begin position="1"/>
        <end position="23"/>
    </location>
</feature>
<comment type="similarity">
    <text evidence="2 4">Belongs to the AB hydrolase superfamily. Lipase family.</text>
</comment>
<dbReference type="InterPro" id="IPR033906">
    <property type="entry name" value="Lipase_N"/>
</dbReference>
<dbReference type="GO" id="GO:0016042">
    <property type="term" value="P:lipid catabolic process"/>
    <property type="evidence" value="ECO:0007669"/>
    <property type="project" value="TreeGrafter"/>
</dbReference>
<dbReference type="InterPro" id="IPR000734">
    <property type="entry name" value="TAG_lipase"/>
</dbReference>
<dbReference type="EMBL" id="NEVH01014835">
    <property type="protein sequence ID" value="PNF27579.1"/>
    <property type="molecule type" value="Genomic_DNA"/>
</dbReference>
<feature type="chain" id="PRO_5014559380" description="Lipase domain-containing protein" evidence="6">
    <location>
        <begin position="24"/>
        <end position="477"/>
    </location>
</feature>
<organism evidence="8 9">
    <name type="scientific">Cryptotermes secundus</name>
    <dbReference type="NCBI Taxonomy" id="105785"/>
    <lineage>
        <taxon>Eukaryota</taxon>
        <taxon>Metazoa</taxon>
        <taxon>Ecdysozoa</taxon>
        <taxon>Arthropoda</taxon>
        <taxon>Hexapoda</taxon>
        <taxon>Insecta</taxon>
        <taxon>Pterygota</taxon>
        <taxon>Neoptera</taxon>
        <taxon>Polyneoptera</taxon>
        <taxon>Dictyoptera</taxon>
        <taxon>Blattodea</taxon>
        <taxon>Blattoidea</taxon>
        <taxon>Termitoidae</taxon>
        <taxon>Kalotermitidae</taxon>
        <taxon>Cryptotermitinae</taxon>
        <taxon>Cryptotermes</taxon>
    </lineage>
</organism>
<dbReference type="EMBL" id="NEVH01014835">
    <property type="protein sequence ID" value="PNF27575.1"/>
    <property type="molecule type" value="Genomic_DNA"/>
</dbReference>
<evidence type="ECO:0000313" key="8">
    <source>
        <dbReference type="EMBL" id="PNF27573.1"/>
    </source>
</evidence>
<reference evidence="8 9" key="1">
    <citation type="submission" date="2017-12" db="EMBL/GenBank/DDBJ databases">
        <title>Hemimetabolous genomes reveal molecular basis of termite eusociality.</title>
        <authorList>
            <person name="Harrison M.C."/>
            <person name="Jongepier E."/>
            <person name="Robertson H.M."/>
            <person name="Arning N."/>
            <person name="Bitard-Feildel T."/>
            <person name="Chao H."/>
            <person name="Childers C.P."/>
            <person name="Dinh H."/>
            <person name="Doddapaneni H."/>
            <person name="Dugan S."/>
            <person name="Gowin J."/>
            <person name="Greiner C."/>
            <person name="Han Y."/>
            <person name="Hu H."/>
            <person name="Hughes D.S.T."/>
            <person name="Huylmans A.-K."/>
            <person name="Kemena C."/>
            <person name="Kremer L.P.M."/>
            <person name="Lee S.L."/>
            <person name="Lopez-Ezquerra A."/>
            <person name="Mallet L."/>
            <person name="Monroy-Kuhn J.M."/>
            <person name="Moser A."/>
            <person name="Murali S.C."/>
            <person name="Muzny D.M."/>
            <person name="Otani S."/>
            <person name="Piulachs M.-D."/>
            <person name="Poelchau M."/>
            <person name="Qu J."/>
            <person name="Schaub F."/>
            <person name="Wada-Katsumata A."/>
            <person name="Worley K.C."/>
            <person name="Xie Q."/>
            <person name="Ylla G."/>
            <person name="Poulsen M."/>
            <person name="Gibbs R.A."/>
            <person name="Schal C."/>
            <person name="Richards S."/>
            <person name="Belles X."/>
            <person name="Korb J."/>
            <person name="Bornberg-Bauer E."/>
        </authorList>
    </citation>
    <scope>NUCLEOTIDE SEQUENCE [LARGE SCALE GENOMIC DNA]</scope>
    <source>
        <tissue evidence="8">Whole body</tissue>
    </source>
</reference>
<dbReference type="InterPro" id="IPR013818">
    <property type="entry name" value="Lipase"/>
</dbReference>
<protein>
    <recommendedName>
        <fullName evidence="7">Lipase domain-containing protein</fullName>
    </recommendedName>
</protein>
<dbReference type="GO" id="GO:0005615">
    <property type="term" value="C:extracellular space"/>
    <property type="evidence" value="ECO:0007669"/>
    <property type="project" value="TreeGrafter"/>
</dbReference>
<feature type="compositionally biased region" description="Acidic residues" evidence="5">
    <location>
        <begin position="67"/>
        <end position="76"/>
    </location>
</feature>
<proteinExistence type="inferred from homology"/>
<dbReference type="OrthoDB" id="199913at2759"/>
<feature type="region of interest" description="Disordered" evidence="5">
    <location>
        <begin position="48"/>
        <end position="76"/>
    </location>
</feature>
<dbReference type="InterPro" id="IPR029058">
    <property type="entry name" value="AB_hydrolase_fold"/>
</dbReference>
<dbReference type="STRING" id="105785.A0A2J7QGA8"/>
<dbReference type="AlphaFoldDB" id="A0A2J7QGA8"/>
<keyword evidence="6" id="KW-0732">Signal</keyword>
<sequence>MATTAWRLLTLLTLLTELPLGLQFEIGGVDVGAGRLLTKVSSELMKGLQLPKQTSTAPQDPQHMETGDDDDLEDSDAPMDEQEAAMWHNLLDEIVKETDQLDDTIFEEEEETIGTRAEVPEAVDCYGLPTPISKALRFLFRTDRKETVNTRYFLSTRKHRDTVEIKQDPEFNFNSTDFDPRRSKTVFIVHGFMSNGEMQWVRNLSDAMLNMVDANVIAVDWSGGGGSWMYWRAVANTRVTGAEVTKLIEKMMKMGLKNKSIHLIGHSLGAHICSYIAAHLGGVARITGLDPAQPCFQTDSPDIRLDPSDADFIDVIHTNGRVLLKVGLGLPQPIGHVDFYPNGGAKQPGCSKKRNKLLFPVLGFIKSRIEKSICSHGRSYMFFIESLKMSDKCSFWGHRWDRNESDANTAVAAPCTAANCTEMGIETDIFPARGSFYVPTQAKTPYCIQDPRTDDEMVTSLSKLYRRVNRIDRNDGN</sequence>
<accession>A0A2J7QGA8</accession>
<evidence type="ECO:0000256" key="4">
    <source>
        <dbReference type="RuleBase" id="RU004262"/>
    </source>
</evidence>
<comment type="caution">
    <text evidence="8">The sequence shown here is derived from an EMBL/GenBank/DDBJ whole genome shotgun (WGS) entry which is preliminary data.</text>
</comment>
<keyword evidence="3" id="KW-0964">Secreted</keyword>
<dbReference type="PANTHER" id="PTHR11610">
    <property type="entry name" value="LIPASE"/>
    <property type="match status" value="1"/>
</dbReference>
<evidence type="ECO:0000256" key="2">
    <source>
        <dbReference type="ARBA" id="ARBA00010701"/>
    </source>
</evidence>
<name>A0A2J7QGA8_9NEOP</name>
<dbReference type="EMBL" id="NEVH01014835">
    <property type="protein sequence ID" value="PNF27573.1"/>
    <property type="molecule type" value="Genomic_DNA"/>
</dbReference>
<feature type="domain" description="Lipase" evidence="7">
    <location>
        <begin position="141"/>
        <end position="446"/>
    </location>
</feature>
<gene>
    <name evidence="8" type="ORF">B7P43_G02266</name>
</gene>
<comment type="subcellular location">
    <subcellularLocation>
        <location evidence="1">Secreted</location>
    </subcellularLocation>
</comment>
<evidence type="ECO:0000256" key="1">
    <source>
        <dbReference type="ARBA" id="ARBA00004613"/>
    </source>
</evidence>
<evidence type="ECO:0000259" key="7">
    <source>
        <dbReference type="Pfam" id="PF00151"/>
    </source>
</evidence>
<dbReference type="Gene3D" id="3.40.50.1820">
    <property type="entry name" value="alpha/beta hydrolase"/>
    <property type="match status" value="1"/>
</dbReference>
<dbReference type="SUPFAM" id="SSF53474">
    <property type="entry name" value="alpha/beta-Hydrolases"/>
    <property type="match status" value="1"/>
</dbReference>
<dbReference type="Pfam" id="PF00151">
    <property type="entry name" value="Lipase"/>
    <property type="match status" value="1"/>
</dbReference>
<dbReference type="CDD" id="cd00707">
    <property type="entry name" value="Pancreat_lipase_like"/>
    <property type="match status" value="1"/>
</dbReference>
<evidence type="ECO:0000256" key="3">
    <source>
        <dbReference type="ARBA" id="ARBA00022525"/>
    </source>
</evidence>
<dbReference type="PRINTS" id="PR00821">
    <property type="entry name" value="TAGLIPASE"/>
</dbReference>
<dbReference type="PANTHER" id="PTHR11610:SF186">
    <property type="entry name" value="FI22312P1"/>
    <property type="match status" value="1"/>
</dbReference>
<dbReference type="GO" id="GO:0016298">
    <property type="term" value="F:lipase activity"/>
    <property type="evidence" value="ECO:0007669"/>
    <property type="project" value="InterPro"/>
</dbReference>
<dbReference type="Proteomes" id="UP000235965">
    <property type="component" value="Unassembled WGS sequence"/>
</dbReference>
<evidence type="ECO:0000256" key="5">
    <source>
        <dbReference type="SAM" id="MobiDB-lite"/>
    </source>
</evidence>
<keyword evidence="9" id="KW-1185">Reference proteome</keyword>